<dbReference type="RefSeq" id="WP_336822422.1">
    <property type="nucleotide sequence ID" value="NZ_JBHTLT010000037.1"/>
</dbReference>
<comment type="caution">
    <text evidence="2">The sequence shown here is derived from an EMBL/GenBank/DDBJ whole genome shotgun (WGS) entry which is preliminary data.</text>
</comment>
<proteinExistence type="predicted"/>
<feature type="transmembrane region" description="Helical" evidence="1">
    <location>
        <begin position="48"/>
        <end position="71"/>
    </location>
</feature>
<keyword evidence="1" id="KW-0472">Membrane</keyword>
<feature type="transmembrane region" description="Helical" evidence="1">
    <location>
        <begin position="151"/>
        <end position="176"/>
    </location>
</feature>
<evidence type="ECO:0000313" key="3">
    <source>
        <dbReference type="Proteomes" id="UP001597231"/>
    </source>
</evidence>
<protein>
    <submittedName>
        <fullName evidence="2">Uncharacterized protein</fullName>
    </submittedName>
</protein>
<keyword evidence="3" id="KW-1185">Reference proteome</keyword>
<keyword evidence="1" id="KW-1133">Transmembrane helix</keyword>
<feature type="transmembrane region" description="Helical" evidence="1">
    <location>
        <begin position="188"/>
        <end position="207"/>
    </location>
</feature>
<evidence type="ECO:0000313" key="2">
    <source>
        <dbReference type="EMBL" id="MFD1204967.1"/>
    </source>
</evidence>
<dbReference type="Proteomes" id="UP001597231">
    <property type="component" value="Unassembled WGS sequence"/>
</dbReference>
<accession>A0ABW3TWQ6</accession>
<keyword evidence="1" id="KW-0812">Transmembrane</keyword>
<evidence type="ECO:0000256" key="1">
    <source>
        <dbReference type="SAM" id="Phobius"/>
    </source>
</evidence>
<dbReference type="EMBL" id="JBHTLT010000037">
    <property type="protein sequence ID" value="MFD1204967.1"/>
    <property type="molecule type" value="Genomic_DNA"/>
</dbReference>
<feature type="transmembrane region" description="Helical" evidence="1">
    <location>
        <begin position="83"/>
        <end position="105"/>
    </location>
</feature>
<feature type="transmembrane region" description="Helical" evidence="1">
    <location>
        <begin position="111"/>
        <end position="130"/>
    </location>
</feature>
<feature type="transmembrane region" description="Helical" evidence="1">
    <location>
        <begin position="12"/>
        <end position="36"/>
    </location>
</feature>
<name>A0ABW3TWQ6_9BACL</name>
<reference evidence="3" key="1">
    <citation type="journal article" date="2019" name="Int. J. Syst. Evol. Microbiol.">
        <title>The Global Catalogue of Microorganisms (GCM) 10K type strain sequencing project: providing services to taxonomists for standard genome sequencing and annotation.</title>
        <authorList>
            <consortium name="The Broad Institute Genomics Platform"/>
            <consortium name="The Broad Institute Genome Sequencing Center for Infectious Disease"/>
            <person name="Wu L."/>
            <person name="Ma J."/>
        </authorList>
    </citation>
    <scope>NUCLEOTIDE SEQUENCE [LARGE SCALE GENOMIC DNA]</scope>
    <source>
        <strain evidence="3">CCUG 53915</strain>
    </source>
</reference>
<sequence length="221" mass="26210">MFKDMVDVYNRNLIGILLLMLFIIFPITSFIFIAIIQFSIEFEGNLSVFFLGYSLLFNFIICLPPFLWLTLRDFEDERAGLKECLTFFATQFGPLLFTSFLFYTLAIYTSWMMMVPTIVLLLFTIIYPFFSDYPSIKEMFVQAKNKIIEENIAIVVDMIIVVSVLLFLWAGMMFFIQNFNNNMLSYMLVRSLINMIIFPILYIYLTIRYRQKKEDFSMINI</sequence>
<gene>
    <name evidence="2" type="ORF">ACFQ38_07610</name>
</gene>
<organism evidence="2 3">
    <name type="scientific">Sporosarcina contaminans</name>
    <dbReference type="NCBI Taxonomy" id="633403"/>
    <lineage>
        <taxon>Bacteria</taxon>
        <taxon>Bacillati</taxon>
        <taxon>Bacillota</taxon>
        <taxon>Bacilli</taxon>
        <taxon>Bacillales</taxon>
        <taxon>Caryophanaceae</taxon>
        <taxon>Sporosarcina</taxon>
    </lineage>
</organism>